<dbReference type="Proteomes" id="UP000499080">
    <property type="component" value="Unassembled WGS sequence"/>
</dbReference>
<gene>
    <name evidence="1" type="ORF">AVEN_232319_1</name>
</gene>
<proteinExistence type="predicted"/>
<accession>A0A4Y2HJ30</accession>
<organism evidence="1 2">
    <name type="scientific">Araneus ventricosus</name>
    <name type="common">Orbweaver spider</name>
    <name type="synonym">Epeira ventricosa</name>
    <dbReference type="NCBI Taxonomy" id="182803"/>
    <lineage>
        <taxon>Eukaryota</taxon>
        <taxon>Metazoa</taxon>
        <taxon>Ecdysozoa</taxon>
        <taxon>Arthropoda</taxon>
        <taxon>Chelicerata</taxon>
        <taxon>Arachnida</taxon>
        <taxon>Araneae</taxon>
        <taxon>Araneomorphae</taxon>
        <taxon>Entelegynae</taxon>
        <taxon>Araneoidea</taxon>
        <taxon>Araneidae</taxon>
        <taxon>Araneus</taxon>
    </lineage>
</organism>
<comment type="caution">
    <text evidence="1">The sequence shown here is derived from an EMBL/GenBank/DDBJ whole genome shotgun (WGS) entry which is preliminary data.</text>
</comment>
<sequence>MTASAIARVARPSPATTRPLSRRYMLSLEGGDSTPTIIAPPGKTRTRLIILRLVVHVLVVPPPPGSIFSDKTTWKISIIYLITFLSYRIRWTNCVQNLIAIFNLSMKVTNQIPSVYCSATDSETTTFGRFHT</sequence>
<name>A0A4Y2HJ30_ARAVE</name>
<dbReference type="AlphaFoldDB" id="A0A4Y2HJ30"/>
<dbReference type="EMBL" id="BGPR01001977">
    <property type="protein sequence ID" value="GBM65386.1"/>
    <property type="molecule type" value="Genomic_DNA"/>
</dbReference>
<evidence type="ECO:0000313" key="1">
    <source>
        <dbReference type="EMBL" id="GBM65386.1"/>
    </source>
</evidence>
<protein>
    <submittedName>
        <fullName evidence="1">Uncharacterized protein</fullName>
    </submittedName>
</protein>
<evidence type="ECO:0000313" key="2">
    <source>
        <dbReference type="Proteomes" id="UP000499080"/>
    </source>
</evidence>
<keyword evidence="2" id="KW-1185">Reference proteome</keyword>
<reference evidence="1 2" key="1">
    <citation type="journal article" date="2019" name="Sci. Rep.">
        <title>Orb-weaving spider Araneus ventricosus genome elucidates the spidroin gene catalogue.</title>
        <authorList>
            <person name="Kono N."/>
            <person name="Nakamura H."/>
            <person name="Ohtoshi R."/>
            <person name="Moran D.A.P."/>
            <person name="Shinohara A."/>
            <person name="Yoshida Y."/>
            <person name="Fujiwara M."/>
            <person name="Mori M."/>
            <person name="Tomita M."/>
            <person name="Arakawa K."/>
        </authorList>
    </citation>
    <scope>NUCLEOTIDE SEQUENCE [LARGE SCALE GENOMIC DNA]</scope>
</reference>